<name>A0ABT7Q6I7_9GAMM</name>
<reference evidence="1" key="1">
    <citation type="submission" date="2024-05" db="EMBL/GenBank/DDBJ databases">
        <title>WGS of Aeromonas isolates.</title>
        <authorList>
            <person name="Lee H."/>
        </authorList>
    </citation>
    <scope>NUCLEOTIDE SEQUENCE</scope>
    <source>
        <strain evidence="1">LP308</strain>
    </source>
</reference>
<dbReference type="RefSeq" id="WP_290040332.1">
    <property type="nucleotide sequence ID" value="NZ_JAOPLU010000001.1"/>
</dbReference>
<evidence type="ECO:0000313" key="1">
    <source>
        <dbReference type="EMBL" id="MDM5129539.1"/>
    </source>
</evidence>
<dbReference type="Proteomes" id="UP001168109">
    <property type="component" value="Unassembled WGS sequence"/>
</dbReference>
<sequence length="248" mass="29084">MEQDNSWSLGEDDIKWWNSYTRLFVQDLYSKDPKKRMAGFYFRPINMEAASFYNSCDHDLLLMITYVQMSLLEECCKVYHQAGRRPCQLFFKAESRVLSQISGQLITLMDSLRSQKIELILDLNLPKHKNDNEWQKSLFKIVDSGHMVCLGGYNWKDNEPQDFQIVKELFKYVRLGPPPSNLAEVNHFIDTCFYIKEKLAMQLILDRVQSQTDLDIAYRTPFFALMGDYISTAHLAKNLEDVSYKVML</sequence>
<accession>A0ABT7Q6I7</accession>
<keyword evidence="2" id="KW-1185">Reference proteome</keyword>
<proteinExistence type="predicted"/>
<evidence type="ECO:0000313" key="2">
    <source>
        <dbReference type="Proteomes" id="UP001168109"/>
    </source>
</evidence>
<comment type="caution">
    <text evidence="1">The sequence shown here is derived from an EMBL/GenBank/DDBJ whole genome shotgun (WGS) entry which is preliminary data.</text>
</comment>
<organism evidence="1 2">
    <name type="scientific">Aeromonas piscicola</name>
    <dbReference type="NCBI Taxonomy" id="600645"/>
    <lineage>
        <taxon>Bacteria</taxon>
        <taxon>Pseudomonadati</taxon>
        <taxon>Pseudomonadota</taxon>
        <taxon>Gammaproteobacteria</taxon>
        <taxon>Aeromonadales</taxon>
        <taxon>Aeromonadaceae</taxon>
        <taxon>Aeromonas</taxon>
    </lineage>
</organism>
<protein>
    <submittedName>
        <fullName evidence="1">Uncharacterized protein</fullName>
    </submittedName>
</protein>
<gene>
    <name evidence="1" type="ORF">OB962_00780</name>
</gene>
<dbReference type="EMBL" id="JAOPLU010000001">
    <property type="protein sequence ID" value="MDM5129539.1"/>
    <property type="molecule type" value="Genomic_DNA"/>
</dbReference>